<protein>
    <recommendedName>
        <fullName evidence="18">Phosphoribomutase</fullName>
    </recommendedName>
</protein>
<dbReference type="Pfam" id="PF02879">
    <property type="entry name" value="PGM_PMM_II"/>
    <property type="match status" value="1"/>
</dbReference>
<sequence length="567" mass="65081">MNKELNELIESWLKIDPNEESRNEIKQLVNDKDYNTLTKKMIPRIAFGTAGLRSSMESGYAHMNDVTVLQASQGLIAFILTKDFTKPSIVIGHDHRFNSKRFAEILASVAVVKHVKVYYLDLVHTPLVPFAIDNYSASCGVMITASHNPAKDNGYKVYYSNGCQIIPPIDKEISDSIDENLIPWENVWNTKEHLESVVHVKEETTNEYIKQVNEKLIRHKDLNFNFVYTPMHGVGLDIFEKIMPCFNSNWKIVPEQAKPDPKFPTVTFPNPEESGALDLAIEYAKKLNYRLVIANDPDADRFSVAVNTKKGWKQLNGNEIGFLFAMYVNAKKDDYLINSTVSSRVLKSMSEIDGFNYIDTLTGFKWIGNKAIDLENGFKVPFAYEEAIGFMFELVHDKDGISAAIVFLQLYQEWFREHDVLDKLEEGYNKYGWFKSYNGYYRTTNVNQVFESKVRRYTGDFPKTLGDFKVIEWIDLTLGYQSNTKDNKPILPTDPNSQLITGILKLKKEDDEEVRFTCRGSGTEPKLKVYIEGKSNTEDRALGIAIKCWDLLKNFWFDNLEEVKPNI</sequence>
<comment type="similarity">
    <text evidence="3 11">Belongs to the phosphohexose mutase family.</text>
</comment>
<keyword evidence="9" id="KW-0413">Isomerase</keyword>
<comment type="subcellular location">
    <subcellularLocation>
        <location evidence="2">Cytoplasm</location>
    </subcellularLocation>
</comment>
<dbReference type="FunFam" id="3.40.120.10:FF:000035">
    <property type="entry name" value="Pgm3p"/>
    <property type="match status" value="1"/>
</dbReference>
<accession>A0A9W4TXT5</accession>
<evidence type="ECO:0000256" key="11">
    <source>
        <dbReference type="RuleBase" id="RU004326"/>
    </source>
</evidence>
<dbReference type="InterPro" id="IPR016066">
    <property type="entry name" value="A-D-PHexomutase_CS"/>
</dbReference>
<organism evidence="16 17">
    <name type="scientific">Candida verbasci</name>
    <dbReference type="NCBI Taxonomy" id="1227364"/>
    <lineage>
        <taxon>Eukaryota</taxon>
        <taxon>Fungi</taxon>
        <taxon>Dikarya</taxon>
        <taxon>Ascomycota</taxon>
        <taxon>Saccharomycotina</taxon>
        <taxon>Pichiomycetes</taxon>
        <taxon>Debaryomycetaceae</taxon>
        <taxon>Candida/Lodderomyces clade</taxon>
        <taxon>Candida</taxon>
    </lineage>
</organism>
<evidence type="ECO:0000259" key="12">
    <source>
        <dbReference type="Pfam" id="PF00408"/>
    </source>
</evidence>
<evidence type="ECO:0000256" key="8">
    <source>
        <dbReference type="ARBA" id="ARBA00022842"/>
    </source>
</evidence>
<dbReference type="EMBL" id="CANTUO010000002">
    <property type="protein sequence ID" value="CAI5758302.1"/>
    <property type="molecule type" value="Genomic_DNA"/>
</dbReference>
<gene>
    <name evidence="16" type="ORF">CANVERA_P2816</name>
</gene>
<evidence type="ECO:0000259" key="13">
    <source>
        <dbReference type="Pfam" id="PF02878"/>
    </source>
</evidence>
<evidence type="ECO:0000256" key="10">
    <source>
        <dbReference type="ARBA" id="ARBA00023277"/>
    </source>
</evidence>
<keyword evidence="10" id="KW-0119">Carbohydrate metabolism</keyword>
<dbReference type="PANTHER" id="PTHR45745:SF1">
    <property type="entry name" value="PHOSPHOGLUCOMUTASE 2B-RELATED"/>
    <property type="match status" value="1"/>
</dbReference>
<dbReference type="CDD" id="cd05799">
    <property type="entry name" value="PGM2"/>
    <property type="match status" value="1"/>
</dbReference>
<evidence type="ECO:0000256" key="9">
    <source>
        <dbReference type="ARBA" id="ARBA00023235"/>
    </source>
</evidence>
<dbReference type="GO" id="GO:0006006">
    <property type="term" value="P:glucose metabolic process"/>
    <property type="evidence" value="ECO:0007669"/>
    <property type="project" value="UniProtKB-KW"/>
</dbReference>
<evidence type="ECO:0008006" key="18">
    <source>
        <dbReference type="Google" id="ProtNLM"/>
    </source>
</evidence>
<evidence type="ECO:0000259" key="14">
    <source>
        <dbReference type="Pfam" id="PF02879"/>
    </source>
</evidence>
<reference evidence="16" key="1">
    <citation type="submission" date="2022-12" db="EMBL/GenBank/DDBJ databases">
        <authorList>
            <person name="Brejova B."/>
        </authorList>
    </citation>
    <scope>NUCLEOTIDE SEQUENCE</scope>
</reference>
<dbReference type="GO" id="GO:0000287">
    <property type="term" value="F:magnesium ion binding"/>
    <property type="evidence" value="ECO:0007669"/>
    <property type="project" value="InterPro"/>
</dbReference>
<dbReference type="OrthoDB" id="8300170at2759"/>
<evidence type="ECO:0000256" key="2">
    <source>
        <dbReference type="ARBA" id="ARBA00004496"/>
    </source>
</evidence>
<evidence type="ECO:0000313" key="16">
    <source>
        <dbReference type="EMBL" id="CAI5758302.1"/>
    </source>
</evidence>
<proteinExistence type="inferred from homology"/>
<dbReference type="InterPro" id="IPR016055">
    <property type="entry name" value="A-D-PHexomutase_a/b/a-I/II/III"/>
</dbReference>
<keyword evidence="6" id="KW-0597">Phosphoprotein</keyword>
<name>A0A9W4TXT5_9ASCO</name>
<dbReference type="GO" id="GO:0008973">
    <property type="term" value="F:phosphopentomutase activity"/>
    <property type="evidence" value="ECO:0007669"/>
    <property type="project" value="TreeGrafter"/>
</dbReference>
<dbReference type="AlphaFoldDB" id="A0A9W4TXT5"/>
<comment type="caution">
    <text evidence="16">The sequence shown here is derived from an EMBL/GenBank/DDBJ whole genome shotgun (WGS) entry which is preliminary data.</text>
</comment>
<dbReference type="InterPro" id="IPR005843">
    <property type="entry name" value="A-D-PHexomutase_C"/>
</dbReference>
<keyword evidence="5" id="KW-0313">Glucose metabolism</keyword>
<dbReference type="PANTHER" id="PTHR45745">
    <property type="entry name" value="PHOSPHOMANNOMUTASE 45A"/>
    <property type="match status" value="1"/>
</dbReference>
<evidence type="ECO:0000256" key="5">
    <source>
        <dbReference type="ARBA" id="ARBA00022526"/>
    </source>
</evidence>
<dbReference type="InterPro" id="IPR005845">
    <property type="entry name" value="A-D-PHexomutase_a/b/a-II"/>
</dbReference>
<keyword evidence="4" id="KW-0963">Cytoplasm</keyword>
<dbReference type="InterPro" id="IPR036900">
    <property type="entry name" value="A-D-PHexomutase_C_sf"/>
</dbReference>
<keyword evidence="8 11" id="KW-0460">Magnesium</keyword>
<keyword evidence="7 11" id="KW-0479">Metal-binding</keyword>
<evidence type="ECO:0000256" key="1">
    <source>
        <dbReference type="ARBA" id="ARBA00001946"/>
    </source>
</evidence>
<evidence type="ECO:0000313" key="17">
    <source>
        <dbReference type="Proteomes" id="UP001152885"/>
    </source>
</evidence>
<dbReference type="Gene3D" id="3.40.120.10">
    <property type="entry name" value="Alpha-D-Glucose-1,6-Bisphosphate, subunit A, domain 3"/>
    <property type="match status" value="3"/>
</dbReference>
<evidence type="ECO:0000259" key="15">
    <source>
        <dbReference type="Pfam" id="PF02880"/>
    </source>
</evidence>
<dbReference type="GO" id="GO:0005737">
    <property type="term" value="C:cytoplasm"/>
    <property type="evidence" value="ECO:0007669"/>
    <property type="project" value="UniProtKB-SubCell"/>
</dbReference>
<evidence type="ECO:0000256" key="3">
    <source>
        <dbReference type="ARBA" id="ARBA00010231"/>
    </source>
</evidence>
<dbReference type="InterPro" id="IPR005846">
    <property type="entry name" value="A-D-PHexomutase_a/b/a-III"/>
</dbReference>
<evidence type="ECO:0000256" key="6">
    <source>
        <dbReference type="ARBA" id="ARBA00022553"/>
    </source>
</evidence>
<comment type="cofactor">
    <cofactor evidence="1">
        <name>Mg(2+)</name>
        <dbReference type="ChEBI" id="CHEBI:18420"/>
    </cofactor>
</comment>
<dbReference type="SUPFAM" id="SSF55957">
    <property type="entry name" value="Phosphoglucomutase, C-terminal domain"/>
    <property type="match status" value="1"/>
</dbReference>
<dbReference type="Pfam" id="PF02880">
    <property type="entry name" value="PGM_PMM_III"/>
    <property type="match status" value="1"/>
</dbReference>
<feature type="domain" description="Alpha-D-phosphohexomutase alpha/beta/alpha" evidence="13">
    <location>
        <begin position="45"/>
        <end position="179"/>
    </location>
</feature>
<dbReference type="Pfam" id="PF02878">
    <property type="entry name" value="PGM_PMM_I"/>
    <property type="match status" value="1"/>
</dbReference>
<feature type="domain" description="Alpha-D-phosphohexomutase alpha/beta/alpha" evidence="15">
    <location>
        <begin position="316"/>
        <end position="413"/>
    </location>
</feature>
<keyword evidence="17" id="KW-1185">Reference proteome</keyword>
<dbReference type="GO" id="GO:0006166">
    <property type="term" value="P:purine ribonucleoside salvage"/>
    <property type="evidence" value="ECO:0007669"/>
    <property type="project" value="TreeGrafter"/>
</dbReference>
<feature type="domain" description="Alpha-D-phosphohexomutase alpha/beta/alpha" evidence="14">
    <location>
        <begin position="207"/>
        <end position="308"/>
    </location>
</feature>
<dbReference type="InterPro" id="IPR005844">
    <property type="entry name" value="A-D-PHexomutase_a/b/a-I"/>
</dbReference>
<dbReference type="Gene3D" id="3.30.310.50">
    <property type="entry name" value="Alpha-D-phosphohexomutase, C-terminal domain"/>
    <property type="match status" value="1"/>
</dbReference>
<dbReference type="GO" id="GO:0005634">
    <property type="term" value="C:nucleus"/>
    <property type="evidence" value="ECO:0007669"/>
    <property type="project" value="TreeGrafter"/>
</dbReference>
<dbReference type="SUPFAM" id="SSF53738">
    <property type="entry name" value="Phosphoglucomutase, first 3 domains"/>
    <property type="match status" value="3"/>
</dbReference>
<evidence type="ECO:0000256" key="7">
    <source>
        <dbReference type="ARBA" id="ARBA00022723"/>
    </source>
</evidence>
<dbReference type="PROSITE" id="PS00710">
    <property type="entry name" value="PGM_PMM"/>
    <property type="match status" value="1"/>
</dbReference>
<evidence type="ECO:0000256" key="4">
    <source>
        <dbReference type="ARBA" id="ARBA00022490"/>
    </source>
</evidence>
<feature type="domain" description="Alpha-D-phosphohexomutase C-terminal" evidence="12">
    <location>
        <begin position="503"/>
        <end position="538"/>
    </location>
</feature>
<dbReference type="Proteomes" id="UP001152885">
    <property type="component" value="Unassembled WGS sequence"/>
</dbReference>
<dbReference type="Pfam" id="PF00408">
    <property type="entry name" value="PGM_PMM_IV"/>
    <property type="match status" value="1"/>
</dbReference>